<feature type="transmembrane region" description="Helical" evidence="1">
    <location>
        <begin position="134"/>
        <end position="152"/>
    </location>
</feature>
<evidence type="ECO:0000313" key="3">
    <source>
        <dbReference type="Proteomes" id="UP000076104"/>
    </source>
</evidence>
<evidence type="ECO:0000313" key="2">
    <source>
        <dbReference type="EMBL" id="AMT97871.1"/>
    </source>
</evidence>
<organism evidence="2 3">
    <name type="scientific">Psychrobacter alimentarius</name>
    <dbReference type="NCBI Taxonomy" id="261164"/>
    <lineage>
        <taxon>Bacteria</taxon>
        <taxon>Pseudomonadati</taxon>
        <taxon>Pseudomonadota</taxon>
        <taxon>Gammaproteobacteria</taxon>
        <taxon>Moraxellales</taxon>
        <taxon>Moraxellaceae</taxon>
        <taxon>Psychrobacter</taxon>
    </lineage>
</organism>
<feature type="transmembrane region" description="Helical" evidence="1">
    <location>
        <begin position="222"/>
        <end position="239"/>
    </location>
</feature>
<keyword evidence="1" id="KW-0812">Transmembrane</keyword>
<feature type="transmembrane region" description="Helical" evidence="1">
    <location>
        <begin position="105"/>
        <end position="128"/>
    </location>
</feature>
<reference evidence="2 3" key="1">
    <citation type="submission" date="2016-03" db="EMBL/GenBank/DDBJ databases">
        <title>Genome sequencing of Psychrobacter alimentarius PAMC 27889.</title>
        <authorList>
            <person name="Lee J."/>
            <person name="Kim O.-S."/>
        </authorList>
    </citation>
    <scope>NUCLEOTIDE SEQUENCE [LARGE SCALE GENOMIC DNA]</scope>
    <source>
        <strain evidence="2 3">PAMC 27889</strain>
    </source>
</reference>
<feature type="transmembrane region" description="Helical" evidence="1">
    <location>
        <begin position="33"/>
        <end position="56"/>
    </location>
</feature>
<feature type="transmembrane region" description="Helical" evidence="1">
    <location>
        <begin position="196"/>
        <end position="216"/>
    </location>
</feature>
<keyword evidence="3" id="KW-1185">Reference proteome</keyword>
<keyword evidence="1" id="KW-1133">Transmembrane helix</keyword>
<keyword evidence="1" id="KW-0472">Membrane</keyword>
<gene>
    <name evidence="2" type="ORF">A3K91_2294</name>
</gene>
<name>A0ABM6A0S2_9GAMM</name>
<evidence type="ECO:0000256" key="1">
    <source>
        <dbReference type="SAM" id="Phobius"/>
    </source>
</evidence>
<dbReference type="Pfam" id="PF06912">
    <property type="entry name" value="DUF1275"/>
    <property type="match status" value="1"/>
</dbReference>
<accession>A0ABM6A0S2</accession>
<dbReference type="Proteomes" id="UP000076104">
    <property type="component" value="Chromosome"/>
</dbReference>
<dbReference type="PANTHER" id="PTHR37314:SF5">
    <property type="entry name" value="SLR0142 PROTEIN"/>
    <property type="match status" value="1"/>
</dbReference>
<dbReference type="InterPro" id="IPR010699">
    <property type="entry name" value="DUF1275"/>
</dbReference>
<dbReference type="EMBL" id="CP014945">
    <property type="protein sequence ID" value="AMT97871.1"/>
    <property type="molecule type" value="Genomic_DNA"/>
</dbReference>
<feature type="transmembrane region" description="Helical" evidence="1">
    <location>
        <begin position="76"/>
        <end position="93"/>
    </location>
</feature>
<dbReference type="PANTHER" id="PTHR37314">
    <property type="entry name" value="SLR0142 PROTEIN"/>
    <property type="match status" value="1"/>
</dbReference>
<sequence>MPNSISDQNNNSPYSKGNEALPPSFWQRYQAPVLLTIVGGAIDTIGFIALFGFFTAHVTGNLVMAGSGLVKGEDGLWIKLAALPLFVLTVMLTKTFIDKSKKRKLILSHLFLAEAFFLTAFMIAGLYYQPFVGAGSLTVALTGGLGLIALAIRNTASKTLIKHMSPTVLMTGNTTQLGINLTDYVNNRTPENAKKLGHSSALVFSFLIGALVGALLYFELSFWAVGLFVLPVLYLAVLARDEAFLSHVG</sequence>
<protein>
    <submittedName>
        <fullName evidence="2">Permease</fullName>
    </submittedName>
</protein>
<proteinExistence type="predicted"/>